<feature type="region of interest" description="Disordered" evidence="3">
    <location>
        <begin position="936"/>
        <end position="971"/>
    </location>
</feature>
<dbReference type="Gene3D" id="1.20.870.10">
    <property type="entry name" value="Son of sevenless (SoS) protein Chain: S domain 1"/>
    <property type="match status" value="1"/>
</dbReference>
<dbReference type="Pfam" id="PF00618">
    <property type="entry name" value="RasGEF_N"/>
    <property type="match status" value="1"/>
</dbReference>
<dbReference type="InterPro" id="IPR001895">
    <property type="entry name" value="RASGEF_cat_dom"/>
</dbReference>
<evidence type="ECO:0000313" key="6">
    <source>
        <dbReference type="EMBL" id="KAJ3452326.1"/>
    </source>
</evidence>
<evidence type="ECO:0000256" key="3">
    <source>
        <dbReference type="SAM" id="MobiDB-lite"/>
    </source>
</evidence>
<dbReference type="InterPro" id="IPR036964">
    <property type="entry name" value="RASGEF_cat_dom_sf"/>
</dbReference>
<evidence type="ECO:0000313" key="7">
    <source>
        <dbReference type="Proteomes" id="UP001146793"/>
    </source>
</evidence>
<name>A0AAV8ADG4_9EUKA</name>
<feature type="compositionally biased region" description="Basic and acidic residues" evidence="3">
    <location>
        <begin position="175"/>
        <end position="188"/>
    </location>
</feature>
<evidence type="ECO:0000256" key="2">
    <source>
        <dbReference type="PROSITE-ProRule" id="PRU00168"/>
    </source>
</evidence>
<feature type="compositionally biased region" description="Low complexity" evidence="3">
    <location>
        <begin position="418"/>
        <end position="427"/>
    </location>
</feature>
<organism evidence="6 7">
    <name type="scientific">Anaeramoeba flamelloides</name>
    <dbReference type="NCBI Taxonomy" id="1746091"/>
    <lineage>
        <taxon>Eukaryota</taxon>
        <taxon>Metamonada</taxon>
        <taxon>Anaeramoebidae</taxon>
        <taxon>Anaeramoeba</taxon>
    </lineage>
</organism>
<keyword evidence="1 2" id="KW-0344">Guanine-nucleotide releasing factor</keyword>
<dbReference type="CDD" id="cd00155">
    <property type="entry name" value="RasGEF"/>
    <property type="match status" value="1"/>
</dbReference>
<dbReference type="GO" id="GO:0005886">
    <property type="term" value="C:plasma membrane"/>
    <property type="evidence" value="ECO:0007669"/>
    <property type="project" value="TreeGrafter"/>
</dbReference>
<feature type="region of interest" description="Disordered" evidence="3">
    <location>
        <begin position="162"/>
        <end position="209"/>
    </location>
</feature>
<feature type="domain" description="N-terminal Ras-GEF" evidence="5">
    <location>
        <begin position="760"/>
        <end position="901"/>
    </location>
</feature>
<proteinExistence type="predicted"/>
<dbReference type="PANTHER" id="PTHR23113">
    <property type="entry name" value="GUANINE NUCLEOTIDE EXCHANGE FACTOR"/>
    <property type="match status" value="1"/>
</dbReference>
<protein>
    <submittedName>
        <fullName evidence="6">Guanine nucleotide exchange factor</fullName>
    </submittedName>
</protein>
<sequence length="1236" mass="145277">MSDYRNVNAIENFLPECIFSSEDVPFQNTTKIETSATLIIKYQKNNGFFLEQTSNHLQKKKKKKKWKKQSNIAQFKRKTIFFKSKTQKNVNDKRCISKEQKKKNRQTLFSISKKNKKEFDHYQKSMSKSRETKNRGDKVRREYVHNLIQTIIKNSINYNFASQRKHKHKHKKLQKKFEKQTKNNQKKELPRRKNTRSYSSPNIQRGIRQNKITMKVGCDNNKKTDSYTNINETMNKKTARNTNNTASSRATNTTSLNTNNTTALNIVTNKDKNNAKEDWFSSLTTSSLESFEKLEQTEKTKKPKKPTFPDPLIHFSHRYQFYLENSSHYGNEKKQIFLKIQNLKQNRLQSNRKFSLKGLNFQQSSYIDLQSDEIVSIHEIPFKVLDTFNSFSNTFVLDSLAIGFIHLSEKNQNNNFINQGSSDNNKNQKNKNKNKNKNKSNQKNKSKGKGEEKARKKSKKKQKKNNKESKSNKKITNSLKLKIKRSSSSQFPKQQRGQLQRQDLGQIKRNNINDNSQFDQNQIRSFEQRRTREMFLNNKSNNKNNYEICSGLDHRKKLDKYYQNSDQLSKEDIVHDLRFHLNNNPNSNEDSMDFTSCVNDHSFKNRKIMDFNSKRNNSEEKDAQVNQTNNNIFNHNNIYNPNNIKHKNNIENKSNEKDSFIFVDTPSSGLTYEEEKSKHKNSNNNNDIKGKQFFRWKKNKNSNSLDSNLKKKYSNSIGYKGQDPEIFEDLENTGLVKTIDLQLLYFNNFRNGNERNHNKTYYRVKSGKLPSLINELLFGIGSIQSSYFLKGTVSYRFAFFLSYRSIVSSLSELLSMIINQYALRAPILISQEQRKYWKLYLLPKKKLKILDCLLYWIKIFPYHFQSNMKFRKSFYYFISQEKDNNEIEIRKKCSEILMYLQLFESNENITYFKQIWIGDLSKLFKKNVNNGSNYTGNSGVNAGGGGSNIGGNPNMGDLKNKKKNEKNKELDRGKNLESIPTPIFNKKKSLTNGRLDFIKINSLEFARQLNILDFQLFQKIHPNELLNLNWNKGSTLKEREANAPNVHKFIQRFNQTALLISTQILRHSVTEKRAKVVKKCIKIAQNCYNLKNINSMMAILAGLDAPSIHRLKKTWRLVSQKDLNKLQSLKKVVDNKKNFVVIRKMMAKGKCIPYLGMLLSDLTFIYDGMPKVLKNEHINFQRYRKISKIVFDICKLQVQEFNFHEIPFIQKFLLYQNNWSDNDSLYKLSLKIEPRN</sequence>
<evidence type="ECO:0000256" key="1">
    <source>
        <dbReference type="ARBA" id="ARBA00022658"/>
    </source>
</evidence>
<feature type="compositionally biased region" description="Basic residues" evidence="3">
    <location>
        <begin position="428"/>
        <end position="447"/>
    </location>
</feature>
<dbReference type="AlphaFoldDB" id="A0AAV8ADG4"/>
<feature type="compositionally biased region" description="Basic residues" evidence="3">
    <location>
        <begin position="455"/>
        <end position="464"/>
    </location>
</feature>
<dbReference type="InterPro" id="IPR023578">
    <property type="entry name" value="Ras_GEF_dom_sf"/>
</dbReference>
<comment type="caution">
    <text evidence="6">The sequence shown here is derived from an EMBL/GenBank/DDBJ whole genome shotgun (WGS) entry which is preliminary data.</text>
</comment>
<gene>
    <name evidence="6" type="ORF">M0812_04091</name>
</gene>
<dbReference type="GO" id="GO:0007265">
    <property type="term" value="P:Ras protein signal transduction"/>
    <property type="evidence" value="ECO:0007669"/>
    <property type="project" value="TreeGrafter"/>
</dbReference>
<dbReference type="Proteomes" id="UP001146793">
    <property type="component" value="Unassembled WGS sequence"/>
</dbReference>
<feature type="region of interest" description="Disordered" evidence="3">
    <location>
        <begin position="118"/>
        <end position="137"/>
    </location>
</feature>
<dbReference type="PROSITE" id="PS50212">
    <property type="entry name" value="RASGEF_NTER"/>
    <property type="match status" value="1"/>
</dbReference>
<dbReference type="PANTHER" id="PTHR23113:SF368">
    <property type="entry name" value="CELL DIVISION CONTROL PROTEIN 25"/>
    <property type="match status" value="1"/>
</dbReference>
<dbReference type="PROSITE" id="PS50009">
    <property type="entry name" value="RASGEF_CAT"/>
    <property type="match status" value="1"/>
</dbReference>
<feature type="compositionally biased region" description="Low complexity" evidence="3">
    <location>
        <begin position="486"/>
        <end position="505"/>
    </location>
</feature>
<feature type="compositionally biased region" description="Low complexity" evidence="3">
    <location>
        <begin position="240"/>
        <end position="257"/>
    </location>
</feature>
<feature type="region of interest" description="Disordered" evidence="3">
    <location>
        <begin position="238"/>
        <end position="257"/>
    </location>
</feature>
<accession>A0AAV8ADG4</accession>
<dbReference type="Gene3D" id="1.10.840.10">
    <property type="entry name" value="Ras guanine-nucleotide exchange factors catalytic domain"/>
    <property type="match status" value="1"/>
</dbReference>
<dbReference type="EMBL" id="JANTQA010000008">
    <property type="protein sequence ID" value="KAJ3452326.1"/>
    <property type="molecule type" value="Genomic_DNA"/>
</dbReference>
<dbReference type="Pfam" id="PF00617">
    <property type="entry name" value="RasGEF"/>
    <property type="match status" value="1"/>
</dbReference>
<dbReference type="InterPro" id="IPR000651">
    <property type="entry name" value="Ras-like_Gua-exchang_fac_N"/>
</dbReference>
<dbReference type="InterPro" id="IPR008937">
    <property type="entry name" value="Ras-like_GEF"/>
</dbReference>
<dbReference type="GO" id="GO:0005085">
    <property type="term" value="F:guanyl-nucleotide exchange factor activity"/>
    <property type="evidence" value="ECO:0007669"/>
    <property type="project" value="UniProtKB-KW"/>
</dbReference>
<feature type="domain" description="Ras-GEF" evidence="4">
    <location>
        <begin position="1001"/>
        <end position="1235"/>
    </location>
</feature>
<evidence type="ECO:0000259" key="4">
    <source>
        <dbReference type="PROSITE" id="PS50009"/>
    </source>
</evidence>
<evidence type="ECO:0000259" key="5">
    <source>
        <dbReference type="PROSITE" id="PS50212"/>
    </source>
</evidence>
<dbReference type="SUPFAM" id="SSF48366">
    <property type="entry name" value="Ras GEF"/>
    <property type="match status" value="1"/>
</dbReference>
<reference evidence="6" key="1">
    <citation type="submission" date="2022-08" db="EMBL/GenBank/DDBJ databases">
        <title>Novel sulphate-reducing endosymbionts in the free-living metamonad Anaeramoeba.</title>
        <authorList>
            <person name="Jerlstrom-Hultqvist J."/>
            <person name="Cepicka I."/>
            <person name="Gallot-Lavallee L."/>
            <person name="Salas-Leiva D."/>
            <person name="Curtis B.A."/>
            <person name="Zahonova K."/>
            <person name="Pipaliya S."/>
            <person name="Dacks J."/>
            <person name="Roger A.J."/>
        </authorList>
    </citation>
    <scope>NUCLEOTIDE SEQUENCE</scope>
    <source>
        <strain evidence="6">Busselton2</strain>
    </source>
</reference>
<feature type="region of interest" description="Disordered" evidence="3">
    <location>
        <begin position="415"/>
        <end position="513"/>
    </location>
</feature>
<dbReference type="SMART" id="SM00147">
    <property type="entry name" value="RasGEF"/>
    <property type="match status" value="1"/>
</dbReference>
<feature type="compositionally biased region" description="Basic residues" evidence="3">
    <location>
        <begin position="163"/>
        <end position="174"/>
    </location>
</feature>
<feature type="region of interest" description="Disordered" evidence="3">
    <location>
        <begin position="672"/>
        <end position="693"/>
    </location>
</feature>